<reference evidence="4 5" key="1">
    <citation type="submission" date="2015-07" db="EMBL/GenBank/DDBJ databases">
        <title>Genome sequence of Leptolinea tardivitalis DSM 16556.</title>
        <authorList>
            <person name="Hemp J."/>
            <person name="Ward L.M."/>
            <person name="Pace L.A."/>
            <person name="Fischer W.W."/>
        </authorList>
    </citation>
    <scope>NUCLEOTIDE SEQUENCE [LARGE SCALE GENOMIC DNA]</scope>
    <source>
        <strain evidence="4 5">YMTK-2</strain>
    </source>
</reference>
<dbReference type="OrthoDB" id="134470at2"/>
<dbReference type="GO" id="GO:1902201">
    <property type="term" value="P:negative regulation of bacterial-type flagellum-dependent cell motility"/>
    <property type="evidence" value="ECO:0007669"/>
    <property type="project" value="TreeGrafter"/>
</dbReference>
<dbReference type="STRING" id="229920.ADM99_10655"/>
<feature type="transmembrane region" description="Helical" evidence="2">
    <location>
        <begin position="203"/>
        <end position="220"/>
    </location>
</feature>
<sequence>MKHSLFSITNSSITPDSSLSRGKLSEFSGQVDRLLDTGFKRLHFSEELENLFLRETSPYRQQQVAICLLIAVFMYDFFLITDRTMLSDIFTIVASIRLFVITPVLLLLVLLIYGGVQEKFREMSLPVLTFFIGISLIYFMSISQNPNKIFYHPGFLLIVIFANVVLRCQFTYAVASSLALFISYTFFYPSLEAMPPEIRMVDTTMLFSCIVLTLYTNYTLEYEQRMSYLFSLRERIRQEAVLAQNRRLTRMVSTDPLTRLANRREVDDFIDRLAEEPHPSQLSAIVLDIDHFKKYNDFYGHLAGDECLRHVAHEMRRVVQRKGDLIGRIGGEEFVALLPDADLSAGMEIAEKIRSSIYSKQIPHAGSENDTCVTISAGVSSGIVSGKTDIHTLMEEADAALYRAKAGGRNRVVSA</sequence>
<evidence type="ECO:0000259" key="3">
    <source>
        <dbReference type="PROSITE" id="PS50887"/>
    </source>
</evidence>
<dbReference type="GO" id="GO:0043709">
    <property type="term" value="P:cell adhesion involved in single-species biofilm formation"/>
    <property type="evidence" value="ECO:0007669"/>
    <property type="project" value="TreeGrafter"/>
</dbReference>
<feature type="transmembrane region" description="Helical" evidence="2">
    <location>
        <begin position="173"/>
        <end position="191"/>
    </location>
</feature>
<dbReference type="AlphaFoldDB" id="A0A0P6WP85"/>
<gene>
    <name evidence="4" type="ORF">ADM99_10655</name>
</gene>
<dbReference type="PROSITE" id="PS50887">
    <property type="entry name" value="GGDEF"/>
    <property type="match status" value="1"/>
</dbReference>
<dbReference type="InterPro" id="IPR043128">
    <property type="entry name" value="Rev_trsase/Diguanyl_cyclase"/>
</dbReference>
<protein>
    <recommendedName>
        <fullName evidence="3">GGDEF domain-containing protein</fullName>
    </recommendedName>
</protein>
<keyword evidence="2" id="KW-0812">Transmembrane</keyword>
<dbReference type="GO" id="GO:0052621">
    <property type="term" value="F:diguanylate cyclase activity"/>
    <property type="evidence" value="ECO:0007669"/>
    <property type="project" value="TreeGrafter"/>
</dbReference>
<accession>A0A0P6WP85</accession>
<comment type="caution">
    <text evidence="4">The sequence shown here is derived from an EMBL/GenBank/DDBJ whole genome shotgun (WGS) entry which is preliminary data.</text>
</comment>
<evidence type="ECO:0000313" key="4">
    <source>
        <dbReference type="EMBL" id="KPL71862.1"/>
    </source>
</evidence>
<keyword evidence="2" id="KW-0472">Membrane</keyword>
<dbReference type="FunFam" id="3.30.70.270:FF:000001">
    <property type="entry name" value="Diguanylate cyclase domain protein"/>
    <property type="match status" value="1"/>
</dbReference>
<dbReference type="RefSeq" id="WP_062420529.1">
    <property type="nucleotide sequence ID" value="NZ_BBYA01000002.1"/>
</dbReference>
<dbReference type="InterPro" id="IPR050469">
    <property type="entry name" value="Diguanylate_Cyclase"/>
</dbReference>
<dbReference type="SUPFAM" id="SSF55073">
    <property type="entry name" value="Nucleotide cyclase"/>
    <property type="match status" value="1"/>
</dbReference>
<feature type="transmembrane region" description="Helical" evidence="2">
    <location>
        <begin position="64"/>
        <end position="80"/>
    </location>
</feature>
<dbReference type="SMART" id="SM00267">
    <property type="entry name" value="GGDEF"/>
    <property type="match status" value="1"/>
</dbReference>
<dbReference type="Gene3D" id="3.30.70.270">
    <property type="match status" value="1"/>
</dbReference>
<dbReference type="CDD" id="cd01949">
    <property type="entry name" value="GGDEF"/>
    <property type="match status" value="1"/>
</dbReference>
<feature type="transmembrane region" description="Helical" evidence="2">
    <location>
        <begin position="125"/>
        <end position="143"/>
    </location>
</feature>
<evidence type="ECO:0000256" key="2">
    <source>
        <dbReference type="SAM" id="Phobius"/>
    </source>
</evidence>
<dbReference type="InterPro" id="IPR000160">
    <property type="entry name" value="GGDEF_dom"/>
</dbReference>
<feature type="compositionally biased region" description="Polar residues" evidence="1">
    <location>
        <begin position="1"/>
        <end position="20"/>
    </location>
</feature>
<dbReference type="GO" id="GO:0005886">
    <property type="term" value="C:plasma membrane"/>
    <property type="evidence" value="ECO:0007669"/>
    <property type="project" value="TreeGrafter"/>
</dbReference>
<feature type="region of interest" description="Disordered" evidence="1">
    <location>
        <begin position="1"/>
        <end position="21"/>
    </location>
</feature>
<feature type="domain" description="GGDEF" evidence="3">
    <location>
        <begin position="280"/>
        <end position="415"/>
    </location>
</feature>
<organism evidence="4 5">
    <name type="scientific">Leptolinea tardivitalis</name>
    <dbReference type="NCBI Taxonomy" id="229920"/>
    <lineage>
        <taxon>Bacteria</taxon>
        <taxon>Bacillati</taxon>
        <taxon>Chloroflexota</taxon>
        <taxon>Anaerolineae</taxon>
        <taxon>Anaerolineales</taxon>
        <taxon>Anaerolineaceae</taxon>
        <taxon>Leptolinea</taxon>
    </lineage>
</organism>
<name>A0A0P6WP85_9CHLR</name>
<feature type="transmembrane region" description="Helical" evidence="2">
    <location>
        <begin position="92"/>
        <end position="113"/>
    </location>
</feature>
<keyword evidence="2" id="KW-1133">Transmembrane helix</keyword>
<evidence type="ECO:0000313" key="5">
    <source>
        <dbReference type="Proteomes" id="UP000050430"/>
    </source>
</evidence>
<dbReference type="NCBIfam" id="TIGR00254">
    <property type="entry name" value="GGDEF"/>
    <property type="match status" value="1"/>
</dbReference>
<evidence type="ECO:0000256" key="1">
    <source>
        <dbReference type="SAM" id="MobiDB-lite"/>
    </source>
</evidence>
<dbReference type="InterPro" id="IPR029787">
    <property type="entry name" value="Nucleotide_cyclase"/>
</dbReference>
<dbReference type="Pfam" id="PF00990">
    <property type="entry name" value="GGDEF"/>
    <property type="match status" value="1"/>
</dbReference>
<dbReference type="PANTHER" id="PTHR45138">
    <property type="entry name" value="REGULATORY COMPONENTS OF SENSORY TRANSDUCTION SYSTEM"/>
    <property type="match status" value="1"/>
</dbReference>
<dbReference type="EMBL" id="LGCK01000010">
    <property type="protein sequence ID" value="KPL71862.1"/>
    <property type="molecule type" value="Genomic_DNA"/>
</dbReference>
<keyword evidence="5" id="KW-1185">Reference proteome</keyword>
<proteinExistence type="predicted"/>
<dbReference type="PANTHER" id="PTHR45138:SF9">
    <property type="entry name" value="DIGUANYLATE CYCLASE DGCM-RELATED"/>
    <property type="match status" value="1"/>
</dbReference>
<dbReference type="Proteomes" id="UP000050430">
    <property type="component" value="Unassembled WGS sequence"/>
</dbReference>
<feature type="transmembrane region" description="Helical" evidence="2">
    <location>
        <begin position="149"/>
        <end position="166"/>
    </location>
</feature>